<accession>A0A9P6TVV8</accession>
<proteinExistence type="predicted"/>
<name>A0A9P6TVV8_9FUNG</name>
<dbReference type="AlphaFoldDB" id="A0A9P6TVV8"/>
<organism evidence="1 2">
    <name type="scientific">Actinomortierella ambigua</name>
    <dbReference type="NCBI Taxonomy" id="1343610"/>
    <lineage>
        <taxon>Eukaryota</taxon>
        <taxon>Fungi</taxon>
        <taxon>Fungi incertae sedis</taxon>
        <taxon>Mucoromycota</taxon>
        <taxon>Mortierellomycotina</taxon>
        <taxon>Mortierellomycetes</taxon>
        <taxon>Mortierellales</taxon>
        <taxon>Mortierellaceae</taxon>
        <taxon>Actinomortierella</taxon>
    </lineage>
</organism>
<dbReference type="OrthoDB" id="2393824at2759"/>
<evidence type="ECO:0000313" key="1">
    <source>
        <dbReference type="EMBL" id="KAG0248194.1"/>
    </source>
</evidence>
<protein>
    <submittedName>
        <fullName evidence="1">Uncharacterized protein</fullName>
    </submittedName>
</protein>
<reference evidence="1" key="1">
    <citation type="journal article" date="2020" name="Fungal Divers.">
        <title>Resolving the Mortierellaceae phylogeny through synthesis of multi-gene phylogenetics and phylogenomics.</title>
        <authorList>
            <person name="Vandepol N."/>
            <person name="Liber J."/>
            <person name="Desiro A."/>
            <person name="Na H."/>
            <person name="Kennedy M."/>
            <person name="Barry K."/>
            <person name="Grigoriev I.V."/>
            <person name="Miller A.N."/>
            <person name="O'Donnell K."/>
            <person name="Stajich J.E."/>
            <person name="Bonito G."/>
        </authorList>
    </citation>
    <scope>NUCLEOTIDE SEQUENCE</scope>
    <source>
        <strain evidence="1">BC1065</strain>
    </source>
</reference>
<dbReference type="Proteomes" id="UP000807716">
    <property type="component" value="Unassembled WGS sequence"/>
</dbReference>
<dbReference type="EMBL" id="JAAAJB010001338">
    <property type="protein sequence ID" value="KAG0248194.1"/>
    <property type="molecule type" value="Genomic_DNA"/>
</dbReference>
<comment type="caution">
    <text evidence="1">The sequence shown here is derived from an EMBL/GenBank/DDBJ whole genome shotgun (WGS) entry which is preliminary data.</text>
</comment>
<keyword evidence="2" id="KW-1185">Reference proteome</keyword>
<sequence length="264" mass="29472">MITDEFFAPGSNVTMFLDRFVRGQENLPLTTGSVSGLPRVWPRNGESGVGARPSLLFSDLPDPSSSDTPSRYPTSDAILQLIERCSASDSVPIFGVSGCGKTRGMIELLSRYWGFYFNAAGDDLGSGDITTLVYKLKLRLQPDREANNRRARTMTYLLLLSRLKILQHCLTISGNHQTFTSARWTILQTCSHVLFNDIFHELFERLLHIVYQYQTSSTESVLVAAVQIEFHATRQLLGKLGGLPSFRDSDKLLVAHDEAQILAR</sequence>
<evidence type="ECO:0000313" key="2">
    <source>
        <dbReference type="Proteomes" id="UP000807716"/>
    </source>
</evidence>
<gene>
    <name evidence="1" type="ORF">DFQ27_001085</name>
</gene>